<gene>
    <name evidence="2" type="ORF">EYD46_17205</name>
</gene>
<feature type="transmembrane region" description="Helical" evidence="1">
    <location>
        <begin position="7"/>
        <end position="27"/>
    </location>
</feature>
<evidence type="ECO:0000313" key="3">
    <source>
        <dbReference type="Proteomes" id="UP000292372"/>
    </source>
</evidence>
<feature type="transmembrane region" description="Helical" evidence="1">
    <location>
        <begin position="47"/>
        <end position="63"/>
    </location>
</feature>
<dbReference type="InterPro" id="IPR025695">
    <property type="entry name" value="DoxX-like"/>
</dbReference>
<dbReference type="AlphaFoldDB" id="A0A4Q9FIY4"/>
<keyword evidence="3" id="KW-1185">Reference proteome</keyword>
<reference evidence="2 3" key="1">
    <citation type="journal article" date="2015" name="Int. J. Syst. Evol. Microbiol.">
        <title>Hyunsoonleella pacifica sp. nov., isolated from seawater of South Pacific Gyre.</title>
        <authorList>
            <person name="Gao X."/>
            <person name="Zhang Z."/>
            <person name="Dai X."/>
            <person name="Zhang X.H."/>
        </authorList>
    </citation>
    <scope>NUCLEOTIDE SEQUENCE [LARGE SCALE GENOMIC DNA]</scope>
    <source>
        <strain evidence="2 3">SW033</strain>
    </source>
</reference>
<feature type="transmembrane region" description="Helical" evidence="1">
    <location>
        <begin position="70"/>
        <end position="89"/>
    </location>
</feature>
<dbReference type="EMBL" id="SIRS01000008">
    <property type="protein sequence ID" value="TBN12456.1"/>
    <property type="molecule type" value="Genomic_DNA"/>
</dbReference>
<keyword evidence="1" id="KW-0472">Membrane</keyword>
<dbReference type="Pfam" id="PF13781">
    <property type="entry name" value="DoxX_3"/>
    <property type="match status" value="1"/>
</dbReference>
<dbReference type="Proteomes" id="UP000292372">
    <property type="component" value="Unassembled WGS sequence"/>
</dbReference>
<keyword evidence="1" id="KW-0812">Transmembrane</keyword>
<evidence type="ECO:0000256" key="1">
    <source>
        <dbReference type="SAM" id="Phobius"/>
    </source>
</evidence>
<organism evidence="2 3">
    <name type="scientific">Hyunsoonleella pacifica</name>
    <dbReference type="NCBI Taxonomy" id="1080224"/>
    <lineage>
        <taxon>Bacteria</taxon>
        <taxon>Pseudomonadati</taxon>
        <taxon>Bacteroidota</taxon>
        <taxon>Flavobacteriia</taxon>
        <taxon>Flavobacteriales</taxon>
        <taxon>Flavobacteriaceae</taxon>
    </lineage>
</organism>
<evidence type="ECO:0000313" key="2">
    <source>
        <dbReference type="EMBL" id="TBN12456.1"/>
    </source>
</evidence>
<evidence type="ECO:0008006" key="4">
    <source>
        <dbReference type="Google" id="ProtNLM"/>
    </source>
</evidence>
<name>A0A4Q9FIY4_9FLAO</name>
<comment type="caution">
    <text evidence="2">The sequence shown here is derived from an EMBL/GenBank/DDBJ whole genome shotgun (WGS) entry which is preliminary data.</text>
</comment>
<dbReference type="OrthoDB" id="1365847at2"/>
<sequence>MNKNNILHYIIFSVWLINGLFCKVLNLTPRHQDIVAEITHFEFSKELTITIGILEILMSLWILSKIKPKLNAIMQIIIIAVMNILEYILVPQLLLWGRFNIIFALLLIIAIYVETFHLNKLSQTKSYAFKS</sequence>
<proteinExistence type="predicted"/>
<keyword evidence="1" id="KW-1133">Transmembrane helix</keyword>
<protein>
    <recommendedName>
        <fullName evidence="4">DoxX family protein</fullName>
    </recommendedName>
</protein>
<feature type="transmembrane region" description="Helical" evidence="1">
    <location>
        <begin position="95"/>
        <end position="113"/>
    </location>
</feature>
<accession>A0A4Q9FIY4</accession>
<dbReference type="RefSeq" id="WP_130938416.1">
    <property type="nucleotide sequence ID" value="NZ_BMEE01000008.1"/>
</dbReference>